<evidence type="ECO:0000256" key="1">
    <source>
        <dbReference type="SAM" id="Coils"/>
    </source>
</evidence>
<accession>A0A2P8EZB4</accession>
<sequence length="122" mass="13750">YGRPGKGNDKGKVEGLVGYGRRNFMVPMPRFTDLPDPVPHPDHIKIDMSTGEARVEGPFTKEEKAELEMLRAKRDAWQEDLEAYRADLEAEEDEGIRDIIRGEIAHVVHVLGIIDRALSVVD</sequence>
<gene>
    <name evidence="2" type="ORF">CLV88_1271</name>
</gene>
<dbReference type="EMBL" id="PYGJ01000027">
    <property type="protein sequence ID" value="PSL14800.1"/>
    <property type="molecule type" value="Genomic_DNA"/>
</dbReference>
<proteinExistence type="predicted"/>
<organism evidence="2 3">
    <name type="scientific">Shimia abyssi</name>
    <dbReference type="NCBI Taxonomy" id="1662395"/>
    <lineage>
        <taxon>Bacteria</taxon>
        <taxon>Pseudomonadati</taxon>
        <taxon>Pseudomonadota</taxon>
        <taxon>Alphaproteobacteria</taxon>
        <taxon>Rhodobacterales</taxon>
        <taxon>Roseobacteraceae</taxon>
    </lineage>
</organism>
<feature type="non-terminal residue" evidence="2">
    <location>
        <position position="1"/>
    </location>
</feature>
<evidence type="ECO:0000313" key="3">
    <source>
        <dbReference type="Proteomes" id="UP000240418"/>
    </source>
</evidence>
<keyword evidence="3" id="KW-1185">Reference proteome</keyword>
<feature type="coiled-coil region" evidence="1">
    <location>
        <begin position="60"/>
        <end position="94"/>
    </location>
</feature>
<reference evidence="2 3" key="1">
    <citation type="submission" date="2018-03" db="EMBL/GenBank/DDBJ databases">
        <title>Genomic Encyclopedia of Archaeal and Bacterial Type Strains, Phase II (KMG-II): from individual species to whole genera.</title>
        <authorList>
            <person name="Goeker M."/>
        </authorList>
    </citation>
    <scope>NUCLEOTIDE SEQUENCE [LARGE SCALE GENOMIC DNA]</scope>
    <source>
        <strain evidence="2 3">DSM 100673</strain>
    </source>
</reference>
<evidence type="ECO:0000313" key="2">
    <source>
        <dbReference type="EMBL" id="PSL14800.1"/>
    </source>
</evidence>
<comment type="caution">
    <text evidence="2">The sequence shown here is derived from an EMBL/GenBank/DDBJ whole genome shotgun (WGS) entry which is preliminary data.</text>
</comment>
<dbReference type="Proteomes" id="UP000240418">
    <property type="component" value="Unassembled WGS sequence"/>
</dbReference>
<dbReference type="AlphaFoldDB" id="A0A2P8EZB4"/>
<keyword evidence="1" id="KW-0175">Coiled coil</keyword>
<name>A0A2P8EZB4_9RHOB</name>
<protein>
    <submittedName>
        <fullName evidence="2">Uncharacterized protein</fullName>
    </submittedName>
</protein>